<feature type="compositionally biased region" description="Polar residues" evidence="1">
    <location>
        <begin position="105"/>
        <end position="120"/>
    </location>
</feature>
<feature type="compositionally biased region" description="Polar residues" evidence="1">
    <location>
        <begin position="25"/>
        <end position="39"/>
    </location>
</feature>
<sequence length="229" mass="26286">MGYETFNQERRFDSAAYSGYRDRQFNSQQNNASQDSETNLLPPTQAQKLLPPTAANLEDPRRPGIQHSQYLNNVTGTNANPRRLNYPYRNNVNQYNSSNVSPPNTHNQAPSPQDIHQNSRAYHEDADTQEDASTPSLKEQEVYQQEVYNIFQELLINDLKPSSVGVDDELLEDQAAEDQTAELISDCFVCHAQFSLNTQLHRHIQDCHNMTDYVDIYHIEKTVEIIDLE</sequence>
<feature type="compositionally biased region" description="Polar residues" evidence="1">
    <location>
        <begin position="66"/>
        <end position="77"/>
    </location>
</feature>
<dbReference type="Proteomes" id="UP000182235">
    <property type="component" value="Unassembled WGS sequence"/>
</dbReference>
<evidence type="ECO:0000259" key="2">
    <source>
        <dbReference type="PROSITE" id="PS00028"/>
    </source>
</evidence>
<dbReference type="PROSITE" id="PS00028">
    <property type="entry name" value="ZINC_FINGER_C2H2_1"/>
    <property type="match status" value="1"/>
</dbReference>
<dbReference type="AlphaFoldDB" id="A0A1J9PSJ0"/>
<dbReference type="EMBL" id="LGRN01000681">
    <property type="protein sequence ID" value="OJD10827.1"/>
    <property type="molecule type" value="Genomic_DNA"/>
</dbReference>
<protein>
    <recommendedName>
        <fullName evidence="2">C2H2-type domain-containing protein</fullName>
    </recommendedName>
</protein>
<feature type="region of interest" description="Disordered" evidence="1">
    <location>
        <begin position="15"/>
        <end position="39"/>
    </location>
</feature>
<comment type="caution">
    <text evidence="3">The sequence shown here is derived from an EMBL/GenBank/DDBJ whole genome shotgun (WGS) entry which is preliminary data.</text>
</comment>
<dbReference type="InterPro" id="IPR013087">
    <property type="entry name" value="Znf_C2H2_type"/>
</dbReference>
<name>A0A1J9PSJ0_9EURO</name>
<accession>A0A1J9PSJ0</accession>
<gene>
    <name evidence="3" type="ORF">AJ78_08263</name>
</gene>
<feature type="region of interest" description="Disordered" evidence="1">
    <location>
        <begin position="58"/>
        <end position="137"/>
    </location>
</feature>
<dbReference type="STRING" id="1447872.A0A1J9PSJ0"/>
<reference evidence="3 4" key="1">
    <citation type="submission" date="2015-07" db="EMBL/GenBank/DDBJ databases">
        <title>Emmonsia species relationships and genome sequence.</title>
        <authorList>
            <consortium name="The Broad Institute Genomics Platform"/>
            <person name="Cuomo C.A."/>
            <person name="Munoz J.F."/>
            <person name="Imamovic A."/>
            <person name="Priest M.E."/>
            <person name="Young S."/>
            <person name="Clay O.K."/>
            <person name="McEwen J.G."/>
        </authorList>
    </citation>
    <scope>NUCLEOTIDE SEQUENCE [LARGE SCALE GENOMIC DNA]</scope>
    <source>
        <strain evidence="3 4">UAMH 9510</strain>
    </source>
</reference>
<evidence type="ECO:0000313" key="3">
    <source>
        <dbReference type="EMBL" id="OJD10827.1"/>
    </source>
</evidence>
<evidence type="ECO:0000256" key="1">
    <source>
        <dbReference type="SAM" id="MobiDB-lite"/>
    </source>
</evidence>
<feature type="domain" description="C2H2-type" evidence="2">
    <location>
        <begin position="187"/>
        <end position="208"/>
    </location>
</feature>
<proteinExistence type="predicted"/>
<evidence type="ECO:0000313" key="4">
    <source>
        <dbReference type="Proteomes" id="UP000182235"/>
    </source>
</evidence>
<feature type="compositionally biased region" description="Low complexity" evidence="1">
    <location>
        <begin position="78"/>
        <end position="104"/>
    </location>
</feature>
<organism evidence="3 4">
    <name type="scientific">Emergomyces pasteurianus Ep9510</name>
    <dbReference type="NCBI Taxonomy" id="1447872"/>
    <lineage>
        <taxon>Eukaryota</taxon>
        <taxon>Fungi</taxon>
        <taxon>Dikarya</taxon>
        <taxon>Ascomycota</taxon>
        <taxon>Pezizomycotina</taxon>
        <taxon>Eurotiomycetes</taxon>
        <taxon>Eurotiomycetidae</taxon>
        <taxon>Onygenales</taxon>
        <taxon>Ajellomycetaceae</taxon>
        <taxon>Emergomyces</taxon>
    </lineage>
</organism>
<keyword evidence="4" id="KW-1185">Reference proteome</keyword>
<dbReference type="VEuPathDB" id="FungiDB:AJ78_08263"/>